<keyword evidence="1" id="KW-1133">Transmembrane helix</keyword>
<proteinExistence type="predicted"/>
<evidence type="ECO:0000256" key="1">
    <source>
        <dbReference type="SAM" id="Phobius"/>
    </source>
</evidence>
<gene>
    <name evidence="2" type="ORF">CKO42_04075</name>
</gene>
<dbReference type="EMBL" id="NRRY01000004">
    <property type="protein sequence ID" value="MBK1617640.1"/>
    <property type="molecule type" value="Genomic_DNA"/>
</dbReference>
<evidence type="ECO:0000313" key="3">
    <source>
        <dbReference type="Proteomes" id="UP001138768"/>
    </source>
</evidence>
<feature type="transmembrane region" description="Helical" evidence="1">
    <location>
        <begin position="81"/>
        <end position="103"/>
    </location>
</feature>
<sequence>MSYYIGIVALVLGAFYFWRSARHRKLVISARERADANGGRGEVDPVWTAMGMSFMPLFLFYGAFASLLLIGGYFLSDLKIYLSLFDLFGLLILIVAYTGWIVIRTHYNKLGLDFANG</sequence>
<organism evidence="2 3">
    <name type="scientific">Lamprobacter modestohalophilus</name>
    <dbReference type="NCBI Taxonomy" id="1064514"/>
    <lineage>
        <taxon>Bacteria</taxon>
        <taxon>Pseudomonadati</taxon>
        <taxon>Pseudomonadota</taxon>
        <taxon>Gammaproteobacteria</taxon>
        <taxon>Chromatiales</taxon>
        <taxon>Chromatiaceae</taxon>
        <taxon>Lamprobacter</taxon>
    </lineage>
</organism>
<feature type="transmembrane region" description="Helical" evidence="1">
    <location>
        <begin position="6"/>
        <end position="21"/>
    </location>
</feature>
<dbReference type="Proteomes" id="UP001138768">
    <property type="component" value="Unassembled WGS sequence"/>
</dbReference>
<protein>
    <submittedName>
        <fullName evidence="2">Uncharacterized protein</fullName>
    </submittedName>
</protein>
<name>A0A9X1B2R5_9GAMM</name>
<keyword evidence="1" id="KW-0812">Transmembrane</keyword>
<reference evidence="2 3" key="1">
    <citation type="journal article" date="2020" name="Microorganisms">
        <title>Osmotic Adaptation and Compatible Solute Biosynthesis of Phototrophic Bacteria as Revealed from Genome Analyses.</title>
        <authorList>
            <person name="Imhoff J.F."/>
            <person name="Rahn T."/>
            <person name="Kunzel S."/>
            <person name="Keller A."/>
            <person name="Neulinger S.C."/>
        </authorList>
    </citation>
    <scope>NUCLEOTIDE SEQUENCE [LARGE SCALE GENOMIC DNA]</scope>
    <source>
        <strain evidence="2 3">DSM 25653</strain>
    </source>
</reference>
<dbReference type="RefSeq" id="WP_200239664.1">
    <property type="nucleotide sequence ID" value="NZ_NRRY01000004.1"/>
</dbReference>
<keyword evidence="1" id="KW-0472">Membrane</keyword>
<keyword evidence="3" id="KW-1185">Reference proteome</keyword>
<feature type="transmembrane region" description="Helical" evidence="1">
    <location>
        <begin position="57"/>
        <end position="75"/>
    </location>
</feature>
<accession>A0A9X1B2R5</accession>
<evidence type="ECO:0000313" key="2">
    <source>
        <dbReference type="EMBL" id="MBK1617640.1"/>
    </source>
</evidence>
<comment type="caution">
    <text evidence="2">The sequence shown here is derived from an EMBL/GenBank/DDBJ whole genome shotgun (WGS) entry which is preliminary data.</text>
</comment>
<dbReference type="AlphaFoldDB" id="A0A9X1B2R5"/>